<sequence>MSLDPYALIAKADKKAAPISGFTSFFSSGSSYRFEEAADLYIQAANAFKIQKDSRSAGQTFEKAANTQLKSESKDDAANTLVEAYKAYRLTDPGDAVRVMEQAINMFTLRGQFRRAANYKMDLGAVYETDLSDYDAAIKAYEDAGEWYSQDQAEALSNKSFLKVAELAAGKADYYKAIQMFELVAKNSLNNSLTRWSLKDYFLKAGLCHLATNDTIGTEKAITQYIEWDASFQSTRECGLLFKLSEDIKAGDTEEFSNTVYEYDQFSKLDKWKTNVLLEIKNNIVNQEDDLL</sequence>
<comment type="subcellular location">
    <subcellularLocation>
        <location evidence="1 7">Membrane</location>
        <topology evidence="1 7">Peripheral membrane protein</topology>
    </subcellularLocation>
</comment>
<evidence type="ECO:0000256" key="7">
    <source>
        <dbReference type="RuleBase" id="RU367013"/>
    </source>
</evidence>
<evidence type="ECO:0000256" key="5">
    <source>
        <dbReference type="ARBA" id="ARBA00022927"/>
    </source>
</evidence>
<dbReference type="GO" id="GO:0035494">
    <property type="term" value="P:SNARE complex disassembly"/>
    <property type="evidence" value="ECO:0007669"/>
    <property type="project" value="TreeGrafter"/>
</dbReference>
<dbReference type="InterPro" id="IPR000744">
    <property type="entry name" value="NSF_attach"/>
</dbReference>
<proteinExistence type="inferred from homology"/>
<dbReference type="PANTHER" id="PTHR13768:SF8">
    <property type="entry name" value="ALPHA-SOLUBLE NSF ATTACHMENT PROTEIN"/>
    <property type="match status" value="1"/>
</dbReference>
<organism evidence="8 9">
    <name type="scientific">Nadsonia fulvescens var. elongata DSM 6958</name>
    <dbReference type="NCBI Taxonomy" id="857566"/>
    <lineage>
        <taxon>Eukaryota</taxon>
        <taxon>Fungi</taxon>
        <taxon>Dikarya</taxon>
        <taxon>Ascomycota</taxon>
        <taxon>Saccharomycotina</taxon>
        <taxon>Dipodascomycetes</taxon>
        <taxon>Dipodascales</taxon>
        <taxon>Dipodascales incertae sedis</taxon>
        <taxon>Nadsonia</taxon>
    </lineage>
</organism>
<dbReference type="FunFam" id="1.25.40.10:FF:000049">
    <property type="entry name" value="Alpha-soluble NSF attachment protein-like"/>
    <property type="match status" value="1"/>
</dbReference>
<dbReference type="Proteomes" id="UP000095009">
    <property type="component" value="Unassembled WGS sequence"/>
</dbReference>
<dbReference type="GO" id="GO:0005774">
    <property type="term" value="C:vacuolar membrane"/>
    <property type="evidence" value="ECO:0007669"/>
    <property type="project" value="TreeGrafter"/>
</dbReference>
<dbReference type="GO" id="GO:0019905">
    <property type="term" value="F:syntaxin binding"/>
    <property type="evidence" value="ECO:0007669"/>
    <property type="project" value="TreeGrafter"/>
</dbReference>
<dbReference type="PRINTS" id="PR00448">
    <property type="entry name" value="NSFATTACHMNT"/>
</dbReference>
<accession>A0A1E3PUL2</accession>
<evidence type="ECO:0000256" key="1">
    <source>
        <dbReference type="ARBA" id="ARBA00004170"/>
    </source>
</evidence>
<dbReference type="GO" id="GO:0005483">
    <property type="term" value="F:soluble NSF attachment protein activity"/>
    <property type="evidence" value="ECO:0007669"/>
    <property type="project" value="UniProtKB-ARBA"/>
</dbReference>
<evidence type="ECO:0000256" key="6">
    <source>
        <dbReference type="ARBA" id="ARBA00023136"/>
    </source>
</evidence>
<evidence type="ECO:0000256" key="2">
    <source>
        <dbReference type="ARBA" id="ARBA00010050"/>
    </source>
</evidence>
<dbReference type="GO" id="GO:0006886">
    <property type="term" value="P:intracellular protein transport"/>
    <property type="evidence" value="ECO:0007669"/>
    <property type="project" value="UniProtKB-UniRule"/>
</dbReference>
<evidence type="ECO:0000313" key="9">
    <source>
        <dbReference type="Proteomes" id="UP000095009"/>
    </source>
</evidence>
<dbReference type="EMBL" id="KV454406">
    <property type="protein sequence ID" value="ODQ68537.1"/>
    <property type="molecule type" value="Genomic_DNA"/>
</dbReference>
<keyword evidence="6 7" id="KW-0472">Membrane</keyword>
<dbReference type="GO" id="GO:0031201">
    <property type="term" value="C:SNARE complex"/>
    <property type="evidence" value="ECO:0007669"/>
    <property type="project" value="TreeGrafter"/>
</dbReference>
<dbReference type="AlphaFoldDB" id="A0A1E3PUL2"/>
<comment type="similarity">
    <text evidence="2 7">Belongs to the SNAP family.</text>
</comment>
<keyword evidence="3 7" id="KW-0813">Transport</keyword>
<protein>
    <submittedName>
        <fullName evidence="8">TPR-like protein</fullName>
    </submittedName>
</protein>
<dbReference type="PANTHER" id="PTHR13768">
    <property type="entry name" value="SOLUBLE NSF ATTACHMENT PROTEIN SNAP"/>
    <property type="match status" value="1"/>
</dbReference>
<reference evidence="8 9" key="1">
    <citation type="journal article" date="2016" name="Proc. Natl. Acad. Sci. U.S.A.">
        <title>Comparative genomics of biotechnologically important yeasts.</title>
        <authorList>
            <person name="Riley R."/>
            <person name="Haridas S."/>
            <person name="Wolfe K.H."/>
            <person name="Lopes M.R."/>
            <person name="Hittinger C.T."/>
            <person name="Goeker M."/>
            <person name="Salamov A.A."/>
            <person name="Wisecaver J.H."/>
            <person name="Long T.M."/>
            <person name="Calvey C.H."/>
            <person name="Aerts A.L."/>
            <person name="Barry K.W."/>
            <person name="Choi C."/>
            <person name="Clum A."/>
            <person name="Coughlan A.Y."/>
            <person name="Deshpande S."/>
            <person name="Douglass A.P."/>
            <person name="Hanson S.J."/>
            <person name="Klenk H.-P."/>
            <person name="LaButti K.M."/>
            <person name="Lapidus A."/>
            <person name="Lindquist E.A."/>
            <person name="Lipzen A.M."/>
            <person name="Meier-Kolthoff J.P."/>
            <person name="Ohm R.A."/>
            <person name="Otillar R.P."/>
            <person name="Pangilinan J.L."/>
            <person name="Peng Y."/>
            <person name="Rokas A."/>
            <person name="Rosa C.A."/>
            <person name="Scheuner C."/>
            <person name="Sibirny A.A."/>
            <person name="Slot J.C."/>
            <person name="Stielow J.B."/>
            <person name="Sun H."/>
            <person name="Kurtzman C.P."/>
            <person name="Blackwell M."/>
            <person name="Grigoriev I.V."/>
            <person name="Jeffries T.W."/>
        </authorList>
    </citation>
    <scope>NUCLEOTIDE SEQUENCE [LARGE SCALE GENOMIC DNA]</scope>
    <source>
        <strain evidence="8 9">DSM 6958</strain>
    </source>
</reference>
<dbReference type="Pfam" id="PF14938">
    <property type="entry name" value="SNAP"/>
    <property type="match status" value="1"/>
</dbReference>
<dbReference type="OrthoDB" id="9984275at2759"/>
<keyword evidence="5 7" id="KW-0653">Protein transport</keyword>
<evidence type="ECO:0000256" key="4">
    <source>
        <dbReference type="ARBA" id="ARBA00022892"/>
    </source>
</evidence>
<dbReference type="STRING" id="857566.A0A1E3PUL2"/>
<evidence type="ECO:0000313" key="8">
    <source>
        <dbReference type="EMBL" id="ODQ68537.1"/>
    </source>
</evidence>
<gene>
    <name evidence="8" type="ORF">NADFUDRAFT_81466</name>
</gene>
<dbReference type="SUPFAM" id="SSF48452">
    <property type="entry name" value="TPR-like"/>
    <property type="match status" value="1"/>
</dbReference>
<comment type="function">
    <text evidence="7">Required for vesicular transport between the endoplasmic reticulum and the Golgi apparatus.</text>
</comment>
<dbReference type="Gene3D" id="1.25.40.10">
    <property type="entry name" value="Tetratricopeptide repeat domain"/>
    <property type="match status" value="1"/>
</dbReference>
<dbReference type="CDD" id="cd15832">
    <property type="entry name" value="SNAP"/>
    <property type="match status" value="1"/>
</dbReference>
<name>A0A1E3PUL2_9ASCO</name>
<keyword evidence="4 7" id="KW-0931">ER-Golgi transport</keyword>
<dbReference type="InterPro" id="IPR011990">
    <property type="entry name" value="TPR-like_helical_dom_sf"/>
</dbReference>
<keyword evidence="9" id="KW-1185">Reference proteome</keyword>
<evidence type="ECO:0000256" key="3">
    <source>
        <dbReference type="ARBA" id="ARBA00022448"/>
    </source>
</evidence>